<gene>
    <name evidence="3" type="ORF">HINF_LOCUS34534</name>
    <name evidence="4" type="ORF">HINF_LOCUS68169</name>
</gene>
<dbReference type="InterPro" id="IPR000326">
    <property type="entry name" value="PAP2/HPO"/>
</dbReference>
<dbReference type="SUPFAM" id="SSF48317">
    <property type="entry name" value="Acid phosphatase/Vanadium-dependent haloperoxidase"/>
    <property type="match status" value="1"/>
</dbReference>
<sequence length="289" mass="32799">MKKVFIVSSNYTKLILAITVVLMGVLTLVLISSFSAKLSSLDKGLAQWAQSQSILQTKDYKFNTGAVFFINAYLAIIFVISLVIVVALVFYDIFALKLSISAHLFTYVYILAAYTAYFVLSIILLLILKSYFRRPRPYQTLEFYPVFSTDLQCKLPFQLSFRRYSGPNPCSYPLESCPSGHTLITAVSCFSMLWFSVFNFQFTRKFAHNKFNTFVHIIVIILTTLLTVIFVPTVIIARMSVLMHFFTDVLGGLGLSVAFFGILMFFEPDFLVCARIRAEKNGRNIVAQE</sequence>
<reference evidence="4 5" key="2">
    <citation type="submission" date="2024-07" db="EMBL/GenBank/DDBJ databases">
        <authorList>
            <person name="Akdeniz Z."/>
        </authorList>
    </citation>
    <scope>NUCLEOTIDE SEQUENCE [LARGE SCALE GENOMIC DNA]</scope>
</reference>
<dbReference type="Proteomes" id="UP001642409">
    <property type="component" value="Unassembled WGS sequence"/>
</dbReference>
<feature type="transmembrane region" description="Helical" evidence="1">
    <location>
        <begin position="68"/>
        <end position="94"/>
    </location>
</feature>
<dbReference type="InterPro" id="IPR036938">
    <property type="entry name" value="PAP2/HPO_sf"/>
</dbReference>
<accession>A0AA86PVA1</accession>
<dbReference type="AlphaFoldDB" id="A0AA86PVA1"/>
<keyword evidence="1" id="KW-0812">Transmembrane</keyword>
<dbReference type="Pfam" id="PF01569">
    <property type="entry name" value="PAP2"/>
    <property type="match status" value="1"/>
</dbReference>
<evidence type="ECO:0000313" key="5">
    <source>
        <dbReference type="Proteomes" id="UP001642409"/>
    </source>
</evidence>
<dbReference type="Gene3D" id="1.20.144.10">
    <property type="entry name" value="Phosphatidic acid phosphatase type 2/haloperoxidase"/>
    <property type="match status" value="1"/>
</dbReference>
<comment type="caution">
    <text evidence="3">The sequence shown here is derived from an EMBL/GenBank/DDBJ whole genome shotgun (WGS) entry which is preliminary data.</text>
</comment>
<feature type="transmembrane region" description="Helical" evidence="1">
    <location>
        <begin position="106"/>
        <end position="128"/>
    </location>
</feature>
<dbReference type="EMBL" id="CAXDID020000480">
    <property type="protein sequence ID" value="CAL6095894.1"/>
    <property type="molecule type" value="Genomic_DNA"/>
</dbReference>
<name>A0AA86PVA1_9EUKA</name>
<evidence type="ECO:0000259" key="2">
    <source>
        <dbReference type="Pfam" id="PF01569"/>
    </source>
</evidence>
<feature type="domain" description="Phosphatidic acid phosphatase type 2/haloperoxidase" evidence="2">
    <location>
        <begin position="112"/>
        <end position="264"/>
    </location>
</feature>
<protein>
    <submittedName>
        <fullName evidence="3">PAP2 superfamily protein</fullName>
    </submittedName>
    <submittedName>
        <fullName evidence="4">PAP2_superfamily protein</fullName>
    </submittedName>
</protein>
<dbReference type="CDD" id="cd01610">
    <property type="entry name" value="PAP2_like"/>
    <property type="match status" value="1"/>
</dbReference>
<proteinExistence type="predicted"/>
<organism evidence="3">
    <name type="scientific">Hexamita inflata</name>
    <dbReference type="NCBI Taxonomy" id="28002"/>
    <lineage>
        <taxon>Eukaryota</taxon>
        <taxon>Metamonada</taxon>
        <taxon>Diplomonadida</taxon>
        <taxon>Hexamitidae</taxon>
        <taxon>Hexamitinae</taxon>
        <taxon>Hexamita</taxon>
    </lineage>
</organism>
<keyword evidence="1" id="KW-0472">Membrane</keyword>
<keyword evidence="1" id="KW-1133">Transmembrane helix</keyword>
<keyword evidence="5" id="KW-1185">Reference proteome</keyword>
<evidence type="ECO:0000313" key="3">
    <source>
        <dbReference type="EMBL" id="CAI9946889.1"/>
    </source>
</evidence>
<evidence type="ECO:0000313" key="4">
    <source>
        <dbReference type="EMBL" id="CAL6095894.1"/>
    </source>
</evidence>
<dbReference type="EMBL" id="CATOUU010000767">
    <property type="protein sequence ID" value="CAI9946889.1"/>
    <property type="molecule type" value="Genomic_DNA"/>
</dbReference>
<evidence type="ECO:0000256" key="1">
    <source>
        <dbReference type="SAM" id="Phobius"/>
    </source>
</evidence>
<feature type="transmembrane region" description="Helical" evidence="1">
    <location>
        <begin position="243"/>
        <end position="266"/>
    </location>
</feature>
<feature type="transmembrane region" description="Helical" evidence="1">
    <location>
        <begin position="214"/>
        <end position="237"/>
    </location>
</feature>
<feature type="transmembrane region" description="Helical" evidence="1">
    <location>
        <begin position="12"/>
        <end position="34"/>
    </location>
</feature>
<reference evidence="3" key="1">
    <citation type="submission" date="2023-06" db="EMBL/GenBank/DDBJ databases">
        <authorList>
            <person name="Kurt Z."/>
        </authorList>
    </citation>
    <scope>NUCLEOTIDE SEQUENCE</scope>
</reference>